<dbReference type="RefSeq" id="WP_215760272.1">
    <property type="nucleotide sequence ID" value="NZ_JAHKBE010000036.1"/>
</dbReference>
<organism evidence="2 3">
    <name type="scientific">Hallella faecis</name>
    <dbReference type="NCBI Taxonomy" id="2841596"/>
    <lineage>
        <taxon>Bacteria</taxon>
        <taxon>Pseudomonadati</taxon>
        <taxon>Bacteroidota</taxon>
        <taxon>Bacteroidia</taxon>
        <taxon>Bacteroidales</taxon>
        <taxon>Prevotellaceae</taxon>
        <taxon>Hallella</taxon>
    </lineage>
</organism>
<dbReference type="Pfam" id="PF00534">
    <property type="entry name" value="Glycos_transf_1"/>
    <property type="match status" value="1"/>
</dbReference>
<keyword evidence="2" id="KW-0808">Transferase</keyword>
<evidence type="ECO:0000259" key="1">
    <source>
        <dbReference type="Pfam" id="PF00534"/>
    </source>
</evidence>
<keyword evidence="3" id="KW-1185">Reference proteome</keyword>
<name>A0ABV1FS78_9BACT</name>
<keyword evidence="2" id="KW-0328">Glycosyltransferase</keyword>
<dbReference type="Proteomes" id="UP001487296">
    <property type="component" value="Unassembled WGS sequence"/>
</dbReference>
<evidence type="ECO:0000313" key="3">
    <source>
        <dbReference type="Proteomes" id="UP001487296"/>
    </source>
</evidence>
<reference evidence="2 3" key="1">
    <citation type="submission" date="2024-04" db="EMBL/GenBank/DDBJ databases">
        <title>Human intestinal bacterial collection.</title>
        <authorList>
            <person name="Pauvert C."/>
            <person name="Hitch T.C.A."/>
            <person name="Clavel T."/>
        </authorList>
    </citation>
    <scope>NUCLEOTIDE SEQUENCE [LARGE SCALE GENOMIC DNA]</scope>
    <source>
        <strain evidence="2 3">CLA-AA-H145</strain>
    </source>
</reference>
<gene>
    <name evidence="2" type="ORF">AAAT34_09085</name>
</gene>
<protein>
    <submittedName>
        <fullName evidence="2">Glycosyltransferase</fullName>
        <ecNumber evidence="2">2.4.-.-</ecNumber>
    </submittedName>
</protein>
<dbReference type="InterPro" id="IPR001296">
    <property type="entry name" value="Glyco_trans_1"/>
</dbReference>
<evidence type="ECO:0000313" key="2">
    <source>
        <dbReference type="EMBL" id="MEQ2487204.1"/>
    </source>
</evidence>
<dbReference type="Gene3D" id="3.40.50.2000">
    <property type="entry name" value="Glycogen Phosphorylase B"/>
    <property type="match status" value="1"/>
</dbReference>
<proteinExistence type="predicted"/>
<dbReference type="EC" id="2.4.-.-" evidence="2"/>
<dbReference type="EMBL" id="JBBNFP010000036">
    <property type="protein sequence ID" value="MEQ2487204.1"/>
    <property type="molecule type" value="Genomic_DNA"/>
</dbReference>
<comment type="caution">
    <text evidence="2">The sequence shown here is derived from an EMBL/GenBank/DDBJ whole genome shotgun (WGS) entry which is preliminary data.</text>
</comment>
<dbReference type="SUPFAM" id="SSF53756">
    <property type="entry name" value="UDP-Glycosyltransferase/glycogen phosphorylase"/>
    <property type="match status" value="1"/>
</dbReference>
<accession>A0ABV1FS78</accession>
<feature type="domain" description="Glycosyl transferase family 1" evidence="1">
    <location>
        <begin position="214"/>
        <end position="313"/>
    </location>
</feature>
<dbReference type="GO" id="GO:0016757">
    <property type="term" value="F:glycosyltransferase activity"/>
    <property type="evidence" value="ECO:0007669"/>
    <property type="project" value="UniProtKB-KW"/>
</dbReference>
<sequence>MKKRVYLVMNFKTKSHYLIRAFQNRGVQLRVNGIPHRLRSIVHYPHFGSFLWNLLKVIRSIYISLIVKQCETIIVLDDTASAVFIAIFVQMLHKSNHVILLNMIDNLSGSKFKTVLYRLAFKRLLCSVNNEELINLYHSVYNIPKEQFFIQPDTIDDFGMKILREGKDNTDEGYIFTGGNSYRDWELFLKVVKALPQYQFVGVAAKPSFPKGSLPQNLMMYFDVPGEKFLSLLRHCRIGYIPINVKTQGGQIVVYELSLYHKPVVTTDSYAIKSIINNGENGYLVKIGDVKSSVNAIESLMENNSIRTDFGQRIFNKVSKLTTDYFCDLLFKFMHAKNIDI</sequence>